<reference evidence="2 3" key="1">
    <citation type="submission" date="2016-10" db="EMBL/GenBank/DDBJ databases">
        <authorList>
            <person name="de Groot N.N."/>
        </authorList>
    </citation>
    <scope>NUCLEOTIDE SEQUENCE [LARGE SCALE GENOMIC DNA]</scope>
    <source>
        <strain evidence="2 3">CGMCC 1.7056</strain>
    </source>
</reference>
<dbReference type="PRINTS" id="PR00412">
    <property type="entry name" value="EPOXHYDRLASE"/>
</dbReference>
<dbReference type="PRINTS" id="PR00111">
    <property type="entry name" value="ABHYDROLASE"/>
</dbReference>
<dbReference type="Proteomes" id="UP000198832">
    <property type="component" value="Unassembled WGS sequence"/>
</dbReference>
<feature type="domain" description="AB hydrolase-1" evidence="1">
    <location>
        <begin position="27"/>
        <end position="267"/>
    </location>
</feature>
<proteinExistence type="predicted"/>
<dbReference type="InterPro" id="IPR000073">
    <property type="entry name" value="AB_hydrolase_1"/>
</dbReference>
<dbReference type="Gene3D" id="3.40.50.1820">
    <property type="entry name" value="alpha/beta hydrolase"/>
    <property type="match status" value="1"/>
</dbReference>
<dbReference type="PANTHER" id="PTHR43798:SF33">
    <property type="entry name" value="HYDROLASE, PUTATIVE (AFU_ORTHOLOGUE AFUA_2G14860)-RELATED"/>
    <property type="match status" value="1"/>
</dbReference>
<dbReference type="GO" id="GO:0003824">
    <property type="term" value="F:catalytic activity"/>
    <property type="evidence" value="ECO:0007669"/>
    <property type="project" value="InterPro"/>
</dbReference>
<dbReference type="Pfam" id="PF00561">
    <property type="entry name" value="Abhydrolase_1"/>
    <property type="match status" value="1"/>
</dbReference>
<evidence type="ECO:0000313" key="3">
    <source>
        <dbReference type="Proteomes" id="UP000198832"/>
    </source>
</evidence>
<sequence length="315" mass="33914">MSESQFVTVHGHRRAYALGGRDLGTAPVLLLLHGLGCDRHTWDPVWARLAEHYTLLAPDLLGHGESAKPRGDYSPGGYANGMRDLLTILGIDKVTVMGHSFGGAVAMQFAYQFPERTERLVLVDPGGLGPEVTPLIRALGLPGYDLALRLITLPGVRQVNTAVLRTLGRSGLPGLRDLDEVAAIVDSFKDPGKRYAVHKLVSGVMDWRGQNITMRDRAYLTEAMPLCIVWGAHDRVLPVAHAEAVAEVAPTAQVTVITDAGHFPHKDQPEAFADLIDGFMASTAPASYSRAKWGRLLKNGGPAHLSSVEPASELA</sequence>
<dbReference type="EMBL" id="FOLB01000009">
    <property type="protein sequence ID" value="SFC69059.1"/>
    <property type="molecule type" value="Genomic_DNA"/>
</dbReference>
<dbReference type="RefSeq" id="WP_245750332.1">
    <property type="nucleotide sequence ID" value="NZ_FOLB01000009.1"/>
</dbReference>
<dbReference type="GO" id="GO:0016020">
    <property type="term" value="C:membrane"/>
    <property type="evidence" value="ECO:0007669"/>
    <property type="project" value="TreeGrafter"/>
</dbReference>
<dbReference type="InterPro" id="IPR050266">
    <property type="entry name" value="AB_hydrolase_sf"/>
</dbReference>
<organism evidence="2 3">
    <name type="scientific">Nocardioides terrae</name>
    <dbReference type="NCBI Taxonomy" id="574651"/>
    <lineage>
        <taxon>Bacteria</taxon>
        <taxon>Bacillati</taxon>
        <taxon>Actinomycetota</taxon>
        <taxon>Actinomycetes</taxon>
        <taxon>Propionibacteriales</taxon>
        <taxon>Nocardioidaceae</taxon>
        <taxon>Nocardioides</taxon>
    </lineage>
</organism>
<dbReference type="SUPFAM" id="SSF53474">
    <property type="entry name" value="alpha/beta-Hydrolases"/>
    <property type="match status" value="1"/>
</dbReference>
<protein>
    <submittedName>
        <fullName evidence="2">Pimeloyl-ACP methyl ester carboxylesterase</fullName>
    </submittedName>
</protein>
<evidence type="ECO:0000313" key="2">
    <source>
        <dbReference type="EMBL" id="SFC69059.1"/>
    </source>
</evidence>
<dbReference type="AlphaFoldDB" id="A0A1I1L7Q6"/>
<evidence type="ECO:0000259" key="1">
    <source>
        <dbReference type="Pfam" id="PF00561"/>
    </source>
</evidence>
<dbReference type="PANTHER" id="PTHR43798">
    <property type="entry name" value="MONOACYLGLYCEROL LIPASE"/>
    <property type="match status" value="1"/>
</dbReference>
<dbReference type="InterPro" id="IPR029058">
    <property type="entry name" value="AB_hydrolase_fold"/>
</dbReference>
<gene>
    <name evidence="2" type="ORF">SAMN04487968_109190</name>
</gene>
<keyword evidence="3" id="KW-1185">Reference proteome</keyword>
<name>A0A1I1L7Q6_9ACTN</name>
<accession>A0A1I1L7Q6</accession>
<dbReference type="InterPro" id="IPR000639">
    <property type="entry name" value="Epox_hydrolase-like"/>
</dbReference>
<dbReference type="STRING" id="574651.SAMN04487968_109190"/>